<dbReference type="Proteomes" id="UP001054945">
    <property type="component" value="Unassembled WGS sequence"/>
</dbReference>
<evidence type="ECO:0000313" key="1">
    <source>
        <dbReference type="EMBL" id="GIY14909.1"/>
    </source>
</evidence>
<protein>
    <submittedName>
        <fullName evidence="1">Uncharacterized protein</fullName>
    </submittedName>
</protein>
<gene>
    <name evidence="1" type="ORF">CEXT_294151</name>
</gene>
<dbReference type="EMBL" id="BPLR01007165">
    <property type="protein sequence ID" value="GIY14909.1"/>
    <property type="molecule type" value="Genomic_DNA"/>
</dbReference>
<reference evidence="1 2" key="1">
    <citation type="submission" date="2021-06" db="EMBL/GenBank/DDBJ databases">
        <title>Caerostris extrusa draft genome.</title>
        <authorList>
            <person name="Kono N."/>
            <person name="Arakawa K."/>
        </authorList>
    </citation>
    <scope>NUCLEOTIDE SEQUENCE [LARGE SCALE GENOMIC DNA]</scope>
</reference>
<accession>A0AAV4R1H9</accession>
<proteinExistence type="predicted"/>
<name>A0AAV4R1H9_CAEEX</name>
<feature type="non-terminal residue" evidence="1">
    <location>
        <position position="83"/>
    </location>
</feature>
<organism evidence="1 2">
    <name type="scientific">Caerostris extrusa</name>
    <name type="common">Bark spider</name>
    <name type="synonym">Caerostris bankana</name>
    <dbReference type="NCBI Taxonomy" id="172846"/>
    <lineage>
        <taxon>Eukaryota</taxon>
        <taxon>Metazoa</taxon>
        <taxon>Ecdysozoa</taxon>
        <taxon>Arthropoda</taxon>
        <taxon>Chelicerata</taxon>
        <taxon>Arachnida</taxon>
        <taxon>Araneae</taxon>
        <taxon>Araneomorphae</taxon>
        <taxon>Entelegynae</taxon>
        <taxon>Araneoidea</taxon>
        <taxon>Araneidae</taxon>
        <taxon>Caerostris</taxon>
    </lineage>
</organism>
<sequence length="83" mass="9707">RWECTHIIVWRLFESGRLDEVGNEAQDGTNPQQEGEPTEQILAELHPLRGLLWGRQGVWAVPREHLLRFVRRQALSHTQQEIS</sequence>
<evidence type="ECO:0000313" key="2">
    <source>
        <dbReference type="Proteomes" id="UP001054945"/>
    </source>
</evidence>
<keyword evidence="2" id="KW-1185">Reference proteome</keyword>
<feature type="non-terminal residue" evidence="1">
    <location>
        <position position="1"/>
    </location>
</feature>
<dbReference type="AlphaFoldDB" id="A0AAV4R1H9"/>
<comment type="caution">
    <text evidence="1">The sequence shown here is derived from an EMBL/GenBank/DDBJ whole genome shotgun (WGS) entry which is preliminary data.</text>
</comment>